<dbReference type="InterPro" id="IPR029058">
    <property type="entry name" value="AB_hydrolase_fold"/>
</dbReference>
<evidence type="ECO:0000259" key="4">
    <source>
        <dbReference type="Pfam" id="PF07859"/>
    </source>
</evidence>
<keyword evidence="2" id="KW-0378">Hydrolase</keyword>
<dbReference type="Proteomes" id="UP000248330">
    <property type="component" value="Unassembled WGS sequence"/>
</dbReference>
<dbReference type="OrthoDB" id="9806180at2"/>
<evidence type="ECO:0000313" key="6">
    <source>
        <dbReference type="Proteomes" id="UP000248330"/>
    </source>
</evidence>
<comment type="caution">
    <text evidence="5">The sequence shown here is derived from an EMBL/GenBank/DDBJ whole genome shotgun (WGS) entry which is preliminary data.</text>
</comment>
<dbReference type="GO" id="GO:0016787">
    <property type="term" value="F:hydrolase activity"/>
    <property type="evidence" value="ECO:0007669"/>
    <property type="project" value="UniProtKB-KW"/>
</dbReference>
<proteinExistence type="inferred from homology"/>
<evidence type="ECO:0000256" key="3">
    <source>
        <dbReference type="PROSITE-ProRule" id="PRU10038"/>
    </source>
</evidence>
<organism evidence="5 6">
    <name type="scientific">Sinimarinibacterium flocculans</name>
    <dbReference type="NCBI Taxonomy" id="985250"/>
    <lineage>
        <taxon>Bacteria</taxon>
        <taxon>Pseudomonadati</taxon>
        <taxon>Pseudomonadota</taxon>
        <taxon>Gammaproteobacteria</taxon>
        <taxon>Nevskiales</taxon>
        <taxon>Nevskiaceae</taxon>
        <taxon>Sinimarinibacterium</taxon>
    </lineage>
</organism>
<sequence>MSELNPQARQVLDLMAASGAPTLDQLPPADARALAQQAFLSMQGPKPEVASVTDFQIEGAGGAMPVRVYRPHGSTADEILPVCLYFHGGGFVIGDIPIYDNLCRILANAARCAVVLVEYRLAPDARFPGAVDDCWATTQWVVAQAGALKVDAQRMAVAGDSAGGNLAAVVALMARDAGTPKLRYQLLIYPVVQIAETESAKRNADGYFLTAKLMQYFVGHYVGDNAAALQDWRLAPLLAASHKELPPASILVCGFDPLHDDGVAYAEKLRSAGVAVKFTALPDQIHGFVSMDGAIPAATPAIEALAREMAEALK</sequence>
<dbReference type="InterPro" id="IPR050300">
    <property type="entry name" value="GDXG_lipolytic_enzyme"/>
</dbReference>
<dbReference type="InterPro" id="IPR013094">
    <property type="entry name" value="AB_hydrolase_3"/>
</dbReference>
<dbReference type="RefSeq" id="WP_110265438.1">
    <property type="nucleotide sequence ID" value="NZ_CAKZQT010000001.1"/>
</dbReference>
<dbReference type="EMBL" id="QICN01000006">
    <property type="protein sequence ID" value="PXV67119.1"/>
    <property type="molecule type" value="Genomic_DNA"/>
</dbReference>
<dbReference type="PANTHER" id="PTHR48081">
    <property type="entry name" value="AB HYDROLASE SUPERFAMILY PROTEIN C4A8.06C"/>
    <property type="match status" value="1"/>
</dbReference>
<dbReference type="SUPFAM" id="SSF53474">
    <property type="entry name" value="alpha/beta-Hydrolases"/>
    <property type="match status" value="1"/>
</dbReference>
<accession>A0A318EFY4</accession>
<protein>
    <submittedName>
        <fullName evidence="5">Acetyl esterase</fullName>
    </submittedName>
</protein>
<dbReference type="Gene3D" id="3.40.50.1820">
    <property type="entry name" value="alpha/beta hydrolase"/>
    <property type="match status" value="1"/>
</dbReference>
<reference evidence="5 6" key="1">
    <citation type="submission" date="2018-04" db="EMBL/GenBank/DDBJ databases">
        <title>Genomic Encyclopedia of Type Strains, Phase IV (KMG-IV): sequencing the most valuable type-strain genomes for metagenomic binning, comparative biology and taxonomic classification.</title>
        <authorList>
            <person name="Goeker M."/>
        </authorList>
    </citation>
    <scope>NUCLEOTIDE SEQUENCE [LARGE SCALE GENOMIC DNA]</scope>
    <source>
        <strain evidence="5 6">DSM 104150</strain>
    </source>
</reference>
<dbReference type="Pfam" id="PF07859">
    <property type="entry name" value="Abhydrolase_3"/>
    <property type="match status" value="1"/>
</dbReference>
<comment type="similarity">
    <text evidence="1">Belongs to the 'GDXG' lipolytic enzyme family.</text>
</comment>
<feature type="domain" description="Alpha/beta hydrolase fold-3" evidence="4">
    <location>
        <begin position="84"/>
        <end position="289"/>
    </location>
</feature>
<feature type="active site" evidence="3">
    <location>
        <position position="161"/>
    </location>
</feature>
<dbReference type="PROSITE" id="PS01174">
    <property type="entry name" value="LIPASE_GDXG_SER"/>
    <property type="match status" value="1"/>
</dbReference>
<evidence type="ECO:0000256" key="1">
    <source>
        <dbReference type="ARBA" id="ARBA00010515"/>
    </source>
</evidence>
<name>A0A318EFY4_9GAMM</name>
<dbReference type="AlphaFoldDB" id="A0A318EFY4"/>
<dbReference type="PANTHER" id="PTHR48081:SF8">
    <property type="entry name" value="ALPHA_BETA HYDROLASE FOLD-3 DOMAIN-CONTAINING PROTEIN-RELATED"/>
    <property type="match status" value="1"/>
</dbReference>
<evidence type="ECO:0000256" key="2">
    <source>
        <dbReference type="ARBA" id="ARBA00022801"/>
    </source>
</evidence>
<dbReference type="FunFam" id="3.40.50.1820:FF:000089">
    <property type="entry name" value="Alpha/beta hydrolase"/>
    <property type="match status" value="1"/>
</dbReference>
<dbReference type="InterPro" id="IPR033140">
    <property type="entry name" value="Lipase_GDXG_put_SER_AS"/>
</dbReference>
<gene>
    <name evidence="5" type="ORF">C8D93_10696</name>
</gene>
<keyword evidence="6" id="KW-1185">Reference proteome</keyword>
<evidence type="ECO:0000313" key="5">
    <source>
        <dbReference type="EMBL" id="PXV67119.1"/>
    </source>
</evidence>